<sequence length="203" mass="22530">MTSKPDPEKIEQLRQALAEHAASTSGTGLFDAEAEEAKASVRKRALGLLDQRARSRAELRGRLIDAEFNPGTVDEVIDDLTRAGLIDDAAFAREWVRQRHARRGKSASALDRELRDKGVDGSIRAEALDQIDAEDEEATARKFAEKKARSLREAPADYQEYQKALRRVVGVLARRGFPNAMSMQIAREVLDARIENLSETDSG</sequence>
<organism evidence="10 11">
    <name type="scientific">Corynebacterium guangdongense</name>
    <dbReference type="NCBI Taxonomy" id="1783348"/>
    <lineage>
        <taxon>Bacteria</taxon>
        <taxon>Bacillati</taxon>
        <taxon>Actinomycetota</taxon>
        <taxon>Actinomycetes</taxon>
        <taxon>Mycobacteriales</taxon>
        <taxon>Corynebacteriaceae</taxon>
        <taxon>Corynebacterium</taxon>
    </lineage>
</organism>
<dbReference type="PANTHER" id="PTHR33602">
    <property type="entry name" value="REGULATORY PROTEIN RECX FAMILY PROTEIN"/>
    <property type="match status" value="1"/>
</dbReference>
<dbReference type="PANTHER" id="PTHR33602:SF1">
    <property type="entry name" value="REGULATORY PROTEIN RECX FAMILY PROTEIN"/>
    <property type="match status" value="1"/>
</dbReference>
<gene>
    <name evidence="5" type="primary">recX</name>
    <name evidence="10" type="ORF">J2S39_001205</name>
</gene>
<evidence type="ECO:0000256" key="5">
    <source>
        <dbReference type="HAMAP-Rule" id="MF_01114"/>
    </source>
</evidence>
<evidence type="ECO:0000256" key="6">
    <source>
        <dbReference type="SAM" id="MobiDB-lite"/>
    </source>
</evidence>
<accession>A0ABU1ZX65</accession>
<comment type="similarity">
    <text evidence="2 5">Belongs to the RecX family.</text>
</comment>
<protein>
    <recommendedName>
        <fullName evidence="3 5">Regulatory protein RecX</fullName>
    </recommendedName>
</protein>
<dbReference type="InterPro" id="IPR053926">
    <property type="entry name" value="RecX_HTH_1st"/>
</dbReference>
<evidence type="ECO:0000313" key="11">
    <source>
        <dbReference type="Proteomes" id="UP001180840"/>
    </source>
</evidence>
<keyword evidence="11" id="KW-1185">Reference proteome</keyword>
<dbReference type="Gene3D" id="1.10.10.10">
    <property type="entry name" value="Winged helix-like DNA-binding domain superfamily/Winged helix DNA-binding domain"/>
    <property type="match status" value="2"/>
</dbReference>
<evidence type="ECO:0000256" key="2">
    <source>
        <dbReference type="ARBA" id="ARBA00009695"/>
    </source>
</evidence>
<feature type="compositionally biased region" description="Basic and acidic residues" evidence="6">
    <location>
        <begin position="1"/>
        <end position="12"/>
    </location>
</feature>
<dbReference type="InterPro" id="IPR053924">
    <property type="entry name" value="RecX_HTH_2nd"/>
</dbReference>
<dbReference type="InterPro" id="IPR053925">
    <property type="entry name" value="RecX_HTH_3rd"/>
</dbReference>
<proteinExistence type="inferred from homology"/>
<dbReference type="Pfam" id="PF21982">
    <property type="entry name" value="RecX_HTH1"/>
    <property type="match status" value="1"/>
</dbReference>
<evidence type="ECO:0000259" key="7">
    <source>
        <dbReference type="Pfam" id="PF02631"/>
    </source>
</evidence>
<feature type="region of interest" description="Disordered" evidence="6">
    <location>
        <begin position="1"/>
        <end position="28"/>
    </location>
</feature>
<feature type="domain" description="RecX first three-helical" evidence="9">
    <location>
        <begin position="43"/>
        <end position="80"/>
    </location>
</feature>
<evidence type="ECO:0000259" key="8">
    <source>
        <dbReference type="Pfam" id="PF21981"/>
    </source>
</evidence>
<dbReference type="RefSeq" id="WP_290194360.1">
    <property type="nucleotide sequence ID" value="NZ_CP047654.1"/>
</dbReference>
<evidence type="ECO:0000256" key="3">
    <source>
        <dbReference type="ARBA" id="ARBA00018111"/>
    </source>
</evidence>
<evidence type="ECO:0000313" key="10">
    <source>
        <dbReference type="EMBL" id="MDR7329529.1"/>
    </source>
</evidence>
<dbReference type="HAMAP" id="MF_01114">
    <property type="entry name" value="RecX"/>
    <property type="match status" value="1"/>
</dbReference>
<dbReference type="EMBL" id="JAVDXZ010000001">
    <property type="protein sequence ID" value="MDR7329529.1"/>
    <property type="molecule type" value="Genomic_DNA"/>
</dbReference>
<evidence type="ECO:0000256" key="1">
    <source>
        <dbReference type="ARBA" id="ARBA00004496"/>
    </source>
</evidence>
<comment type="function">
    <text evidence="5">Modulates RecA activity.</text>
</comment>
<dbReference type="Proteomes" id="UP001180840">
    <property type="component" value="Unassembled WGS sequence"/>
</dbReference>
<dbReference type="InterPro" id="IPR036388">
    <property type="entry name" value="WH-like_DNA-bd_sf"/>
</dbReference>
<dbReference type="InterPro" id="IPR003783">
    <property type="entry name" value="Regulatory_RecX"/>
</dbReference>
<name>A0ABU1ZX65_9CORY</name>
<dbReference type="NCBIfam" id="NF001059">
    <property type="entry name" value="PRK00117.4-3"/>
    <property type="match status" value="1"/>
</dbReference>
<reference evidence="10" key="1">
    <citation type="submission" date="2023-07" db="EMBL/GenBank/DDBJ databases">
        <title>Sequencing the genomes of 1000 actinobacteria strains.</title>
        <authorList>
            <person name="Klenk H.-P."/>
        </authorList>
    </citation>
    <scope>NUCLEOTIDE SEQUENCE</scope>
    <source>
        <strain evidence="10">DSM 107476</strain>
    </source>
</reference>
<feature type="domain" description="RecX third three-helical" evidence="8">
    <location>
        <begin position="135"/>
        <end position="180"/>
    </location>
</feature>
<dbReference type="Pfam" id="PF21981">
    <property type="entry name" value="RecX_HTH3"/>
    <property type="match status" value="1"/>
</dbReference>
<comment type="subcellular location">
    <subcellularLocation>
        <location evidence="1 5">Cytoplasm</location>
    </subcellularLocation>
</comment>
<dbReference type="Pfam" id="PF02631">
    <property type="entry name" value="RecX_HTH2"/>
    <property type="match status" value="1"/>
</dbReference>
<comment type="caution">
    <text evidence="10">The sequence shown here is derived from an EMBL/GenBank/DDBJ whole genome shotgun (WGS) entry which is preliminary data.</text>
</comment>
<feature type="domain" description="RecX second three-helical" evidence="7">
    <location>
        <begin position="87"/>
        <end position="128"/>
    </location>
</feature>
<keyword evidence="4 5" id="KW-0963">Cytoplasm</keyword>
<evidence type="ECO:0000259" key="9">
    <source>
        <dbReference type="Pfam" id="PF21982"/>
    </source>
</evidence>
<evidence type="ECO:0000256" key="4">
    <source>
        <dbReference type="ARBA" id="ARBA00022490"/>
    </source>
</evidence>